<dbReference type="eggNOG" id="ENOG5032T0P">
    <property type="taxonomic scope" value="Bacteria"/>
</dbReference>
<keyword evidence="2" id="KW-1185">Reference proteome</keyword>
<comment type="caution">
    <text evidence="1">The sequence shown here is derived from an EMBL/GenBank/DDBJ whole genome shotgun (WGS) entry which is preliminary data.</text>
</comment>
<dbReference type="AlphaFoldDB" id="T0HC87"/>
<proteinExistence type="predicted"/>
<accession>T0HC87</accession>
<dbReference type="PATRIC" id="fig|1096930.3.peg.3792"/>
<evidence type="ECO:0000313" key="2">
    <source>
        <dbReference type="Proteomes" id="UP000015527"/>
    </source>
</evidence>
<dbReference type="RefSeq" id="WP_021235599.1">
    <property type="nucleotide sequence ID" value="NZ_ATHL01000127.1"/>
</dbReference>
<dbReference type="Proteomes" id="UP000015527">
    <property type="component" value="Unassembled WGS sequence"/>
</dbReference>
<evidence type="ECO:0000313" key="1">
    <source>
        <dbReference type="EMBL" id="EQB09738.1"/>
    </source>
</evidence>
<organism evidence="1 2">
    <name type="scientific">Novosphingobium lindaniclasticum LE124</name>
    <dbReference type="NCBI Taxonomy" id="1096930"/>
    <lineage>
        <taxon>Bacteria</taxon>
        <taxon>Pseudomonadati</taxon>
        <taxon>Pseudomonadota</taxon>
        <taxon>Alphaproteobacteria</taxon>
        <taxon>Sphingomonadales</taxon>
        <taxon>Sphingomonadaceae</taxon>
        <taxon>Novosphingobium</taxon>
    </lineage>
</organism>
<reference evidence="1 2" key="1">
    <citation type="journal article" date="2013" name="Genome Announc.">
        <title>Genome Sequence of Novosphingobium lindaniclasticum LE124T, Isolated from a Hexachlorocyclohexane Dumpsite.</title>
        <authorList>
            <person name="Saxena A."/>
            <person name="Nayyar N."/>
            <person name="Sangwan N."/>
            <person name="Kumari R."/>
            <person name="Khurana J.P."/>
            <person name="Lal R."/>
        </authorList>
    </citation>
    <scope>NUCLEOTIDE SEQUENCE [LARGE SCALE GENOMIC DNA]</scope>
    <source>
        <strain evidence="1 2">LE124</strain>
    </source>
</reference>
<gene>
    <name evidence="1" type="ORF">L284_19250</name>
</gene>
<dbReference type="OrthoDB" id="72471at2"/>
<name>T0HC87_9SPHN</name>
<sequence length="271" mass="29869">MAEKGIIFSAAMVVALLAGRKTQTRRLIKLPKEFSRPDMGGWEATATGGEGVFTIAKGKRLPVPERAAIWNQTTGTTIGMPYAVGDKLYVRETCRAIERKSGQDQFQYRATIDREDEDAENVPNEPDAGGWGDLSIYGRGKRDRKNFATCDDDLTFAGPWVPAIHAPRSTSRLWLAVTDVRVQRLQECSEADAKAEGIEGFACIGGQAWRDYSGGPGFNMTDPRTPARRSYSTLWDSLHTAEGARWQDNPWIVAVSFDVHRGNIDAETANG</sequence>
<protein>
    <submittedName>
        <fullName evidence="1">Uncharacterized protein</fullName>
    </submittedName>
</protein>
<dbReference type="EMBL" id="ATHL01000127">
    <property type="protein sequence ID" value="EQB09738.1"/>
    <property type="molecule type" value="Genomic_DNA"/>
</dbReference>